<protein>
    <submittedName>
        <fullName evidence="1">Uncharacterized protein</fullName>
    </submittedName>
</protein>
<gene>
    <name evidence="1" type="ORF">BCF44_106459</name>
</gene>
<dbReference type="EMBL" id="QUNO01000006">
    <property type="protein sequence ID" value="REH47294.1"/>
    <property type="molecule type" value="Genomic_DNA"/>
</dbReference>
<organism evidence="1 2">
    <name type="scientific">Kutzneria buriramensis</name>
    <dbReference type="NCBI Taxonomy" id="1045776"/>
    <lineage>
        <taxon>Bacteria</taxon>
        <taxon>Bacillati</taxon>
        <taxon>Actinomycetota</taxon>
        <taxon>Actinomycetes</taxon>
        <taxon>Pseudonocardiales</taxon>
        <taxon>Pseudonocardiaceae</taxon>
        <taxon>Kutzneria</taxon>
    </lineage>
</organism>
<reference evidence="1 2" key="1">
    <citation type="submission" date="2018-08" db="EMBL/GenBank/DDBJ databases">
        <title>Genomic Encyclopedia of Archaeal and Bacterial Type Strains, Phase II (KMG-II): from individual species to whole genera.</title>
        <authorList>
            <person name="Goeker M."/>
        </authorList>
    </citation>
    <scope>NUCLEOTIDE SEQUENCE [LARGE SCALE GENOMIC DNA]</scope>
    <source>
        <strain evidence="1 2">DSM 45791</strain>
    </source>
</reference>
<evidence type="ECO:0000313" key="2">
    <source>
        <dbReference type="Proteomes" id="UP000256269"/>
    </source>
</evidence>
<accession>A0A3E0HLF1</accession>
<evidence type="ECO:0000313" key="1">
    <source>
        <dbReference type="EMBL" id="REH47294.1"/>
    </source>
</evidence>
<dbReference type="AlphaFoldDB" id="A0A3E0HLF1"/>
<dbReference type="Proteomes" id="UP000256269">
    <property type="component" value="Unassembled WGS sequence"/>
</dbReference>
<name>A0A3E0HLF1_9PSEU</name>
<proteinExistence type="predicted"/>
<comment type="caution">
    <text evidence="1">The sequence shown here is derived from an EMBL/GenBank/DDBJ whole genome shotgun (WGS) entry which is preliminary data.</text>
</comment>
<sequence>MANKSTSLGVPAVLAVVATAYHVATLVADAESVLVNLRRFQADPRLPNLLRLLLAEGVFIEDFGLPD</sequence>
<dbReference type="RefSeq" id="WP_116175904.1">
    <property type="nucleotide sequence ID" value="NZ_CP144375.1"/>
</dbReference>
<keyword evidence="2" id="KW-1185">Reference proteome</keyword>